<gene>
    <name evidence="3" type="ORF">NPE20_04380</name>
</gene>
<reference evidence="3 4" key="1">
    <citation type="submission" date="2022-07" db="EMBL/GenBank/DDBJ databases">
        <title>Mucilaginibacter sp. JC4.</title>
        <authorList>
            <person name="Le V."/>
            <person name="Ko S.-R."/>
            <person name="Ahn C.-Y."/>
            <person name="Oh H.-M."/>
        </authorList>
    </citation>
    <scope>NUCLEOTIDE SEQUENCE [LARGE SCALE GENOMIC DNA]</scope>
    <source>
        <strain evidence="3 4">JC4</strain>
    </source>
</reference>
<name>A0ABT1SY30_9SPHI</name>
<evidence type="ECO:0000313" key="3">
    <source>
        <dbReference type="EMBL" id="MCQ6957177.1"/>
    </source>
</evidence>
<feature type="domain" description="DUF6268" evidence="2">
    <location>
        <begin position="102"/>
        <end position="266"/>
    </location>
</feature>
<feature type="chain" id="PRO_5047293505" evidence="1">
    <location>
        <begin position="23"/>
        <end position="307"/>
    </location>
</feature>
<keyword evidence="4" id="KW-1185">Reference proteome</keyword>
<evidence type="ECO:0000256" key="1">
    <source>
        <dbReference type="SAM" id="SignalP"/>
    </source>
</evidence>
<protein>
    <submittedName>
        <fullName evidence="3">DUF6268 family outer membrane beta-barrel protein</fullName>
    </submittedName>
</protein>
<evidence type="ECO:0000259" key="2">
    <source>
        <dbReference type="Pfam" id="PF19783"/>
    </source>
</evidence>
<proteinExistence type="predicted"/>
<sequence length="307" mass="34378">MKTKVLYFIAFFLFVLQLAAQAQQNEQTPVPLQLGSFSTQYSYSPFSVNGKKMNIQQVGGALTLPVFYTMKDNKLDFLLAGIEYNGLFLSGLGSQFGGTQFNSFSVPITFQKSLSPKYALLATFIPTLSSDLKDISGEDMLYSAAVMLRIRKSATFSYSIGAAYSRQFFGNVLIPLVGIDWNISDRWTFSGTLPVSEKIKYKFSDKNFAGVNADFSIGGGSYRLSKKTGSDYLQVQQLRSSLFYEYVPAKNFSIQISAGYNFSQRLDRYTKDQKVGLVPYHDLNKRVPLAELKKTGVAFQTGINYRF</sequence>
<dbReference type="Pfam" id="PF19783">
    <property type="entry name" value="DUF6268"/>
    <property type="match status" value="1"/>
</dbReference>
<evidence type="ECO:0000313" key="4">
    <source>
        <dbReference type="Proteomes" id="UP001204376"/>
    </source>
</evidence>
<dbReference type="EMBL" id="JANHOH010000001">
    <property type="protein sequence ID" value="MCQ6957177.1"/>
    <property type="molecule type" value="Genomic_DNA"/>
</dbReference>
<accession>A0ABT1SY30</accession>
<feature type="signal peptide" evidence="1">
    <location>
        <begin position="1"/>
        <end position="22"/>
    </location>
</feature>
<dbReference type="Proteomes" id="UP001204376">
    <property type="component" value="Unassembled WGS sequence"/>
</dbReference>
<dbReference type="RefSeq" id="WP_256537385.1">
    <property type="nucleotide sequence ID" value="NZ_JANHOH010000001.1"/>
</dbReference>
<organism evidence="3 4">
    <name type="scientific">Mucilaginibacter aquariorum</name>
    <dbReference type="NCBI Taxonomy" id="2967225"/>
    <lineage>
        <taxon>Bacteria</taxon>
        <taxon>Pseudomonadati</taxon>
        <taxon>Bacteroidota</taxon>
        <taxon>Sphingobacteriia</taxon>
        <taxon>Sphingobacteriales</taxon>
        <taxon>Sphingobacteriaceae</taxon>
        <taxon>Mucilaginibacter</taxon>
    </lineage>
</organism>
<comment type="caution">
    <text evidence="3">The sequence shown here is derived from an EMBL/GenBank/DDBJ whole genome shotgun (WGS) entry which is preliminary data.</text>
</comment>
<keyword evidence="1" id="KW-0732">Signal</keyword>
<dbReference type="InterPro" id="IPR046235">
    <property type="entry name" value="DUF6268"/>
</dbReference>